<dbReference type="GO" id="GO:0005886">
    <property type="term" value="C:plasma membrane"/>
    <property type="evidence" value="ECO:0007669"/>
    <property type="project" value="TreeGrafter"/>
</dbReference>
<feature type="transmembrane region" description="Helical" evidence="1">
    <location>
        <begin position="456"/>
        <end position="483"/>
    </location>
</feature>
<dbReference type="Gene3D" id="1.20.1640.10">
    <property type="entry name" value="Multidrug efflux transporter AcrB transmembrane domain"/>
    <property type="match status" value="2"/>
</dbReference>
<organism evidence="2 3">
    <name type="scientific">Geomesophilobacter sediminis</name>
    <dbReference type="NCBI Taxonomy" id="2798584"/>
    <lineage>
        <taxon>Bacteria</taxon>
        <taxon>Pseudomonadati</taxon>
        <taxon>Thermodesulfobacteriota</taxon>
        <taxon>Desulfuromonadia</taxon>
        <taxon>Geobacterales</taxon>
        <taxon>Geobacteraceae</taxon>
        <taxon>Geomesophilobacter</taxon>
    </lineage>
</organism>
<keyword evidence="3" id="KW-1185">Reference proteome</keyword>
<feature type="transmembrane region" description="Helical" evidence="1">
    <location>
        <begin position="888"/>
        <end position="907"/>
    </location>
</feature>
<feature type="transmembrane region" description="Helical" evidence="1">
    <location>
        <begin position="331"/>
        <end position="350"/>
    </location>
</feature>
<dbReference type="Gene3D" id="3.30.70.1320">
    <property type="entry name" value="Multidrug efflux transporter AcrB pore domain like"/>
    <property type="match status" value="1"/>
</dbReference>
<feature type="transmembrane region" description="Helical" evidence="1">
    <location>
        <begin position="984"/>
        <end position="1005"/>
    </location>
</feature>
<dbReference type="RefSeq" id="WP_199384681.1">
    <property type="nucleotide sequence ID" value="NZ_JAEMHM010000010.1"/>
</dbReference>
<dbReference type="SUPFAM" id="SSF82714">
    <property type="entry name" value="Multidrug efflux transporter AcrB TolC docking domain, DN and DC subdomains"/>
    <property type="match status" value="2"/>
</dbReference>
<proteinExistence type="predicted"/>
<feature type="transmembrane region" description="Helical" evidence="1">
    <location>
        <begin position="544"/>
        <end position="569"/>
    </location>
</feature>
<feature type="transmembrane region" description="Helical" evidence="1">
    <location>
        <begin position="914"/>
        <end position="934"/>
    </location>
</feature>
<dbReference type="InterPro" id="IPR027463">
    <property type="entry name" value="AcrB_DN_DC_subdom"/>
</dbReference>
<dbReference type="Proteomes" id="UP000636888">
    <property type="component" value="Unassembled WGS sequence"/>
</dbReference>
<dbReference type="AlphaFoldDB" id="A0A8J7J011"/>
<dbReference type="Pfam" id="PF00873">
    <property type="entry name" value="ACR_tran"/>
    <property type="match status" value="1"/>
</dbReference>
<evidence type="ECO:0000256" key="1">
    <source>
        <dbReference type="SAM" id="Phobius"/>
    </source>
</evidence>
<feature type="transmembrane region" description="Helical" evidence="1">
    <location>
        <begin position="1017"/>
        <end position="1043"/>
    </location>
</feature>
<sequence length="1062" mass="114856">MSRFAIRNPYFIVVVCLIVLVVGANSLNRMPVDMFPSMNIPVVVVATFYSGMAPEQIETDITSSFERFFTLASGVEHIESRSLAGVSVIKVYFQPGSNPDSAVTSISNLAMAQLRRLPPGTLPPVVLKFDASSLPVCLVTLKGEGLNETALRDLAQFQVRNQIAGVPGASVPPPFGGKYRQIMVYTDPHQLEAHQLSPMDVVRSINESNLILPSGDAQIGPLDYNIYANSQLDTMDQIQNLPIKMVGQAPVRVGDVARVEDGHQIQTNVVRVDGQRSVYLPVMKQGGDTNTIAVVDGIKSALTRLFDVPRNLVSKVVFDQSEFVKTAIETLIHEGTLGLILTSVMILVFLGSMRATVAVFFSIPLSALATFIALQMGGGSINSMVLGGLALVFSRLIDNSVVVLENIYRHLEEGESPEEAAENGGREVALPVLAATLTTAVVFFPVTFLYGVSKFLFSALALAVVLALVASYVVALTVVPLFCARFIKAPSHHGTPSTEIPVMVEVKEQHETWGERFNIWFNDRFESFLKGYDRMVGVALRRPWAVLGGFAALFALSLALFPLMGLSFFPRTDAGQFVINLKAPSGTRLTLTEEEVAKVEALIRKEVAPEELGMIVSNIGAAADFSAIYTPNSTVHTAFVQVSLKPEHKTSSFEYMDRIKKKIGTELPELTSYFQSGSLTDAVLNMGMPAPIDVQVAGSNQADAFKTAQQLAAKIRQLPNVADVYVPQDLDYPALRMDVDRTRASQLGLNQREVVDNVITALTSNSMISPSFWMDPKTGNDYMLTVQYPENEIKSIADLSAIPLKAPGSAESTRLDMISSLTRTTSPTEVDHYQLRRTIDIYVRTQHEDLGRVAGAIDGIIAQTRIPHGLNVALRGSVQGMRASFQSFAGGLALALLLVYLILVAQFRSFVDPFIILIAVPPAVTGVIATLLLSGTTLNVMSLMGVVMLVGIAVSNSILIVEFIRHLREQGTELGEAVVVACRVRLRPVLMTSLATIIGLLPMALKLGAGSEAYAPLARAILGGLTASVALTVFLVPVAYLVIHRPRTATVAAPEPEVSQHA</sequence>
<dbReference type="Gene3D" id="3.30.2090.10">
    <property type="entry name" value="Multidrug efflux transporter AcrB TolC docking domain, DN and DC subdomains"/>
    <property type="match status" value="2"/>
</dbReference>
<dbReference type="SUPFAM" id="SSF82693">
    <property type="entry name" value="Multidrug efflux transporter AcrB pore domain, PN1, PN2, PC1 and PC2 subdomains"/>
    <property type="match status" value="2"/>
</dbReference>
<dbReference type="PANTHER" id="PTHR32063">
    <property type="match status" value="1"/>
</dbReference>
<feature type="transmembrane region" description="Helical" evidence="1">
    <location>
        <begin position="940"/>
        <end position="964"/>
    </location>
</feature>
<keyword evidence="1" id="KW-1133">Transmembrane helix</keyword>
<name>A0A8J7J011_9BACT</name>
<evidence type="ECO:0000313" key="2">
    <source>
        <dbReference type="EMBL" id="MBJ6725792.1"/>
    </source>
</evidence>
<dbReference type="Gene3D" id="3.30.70.1430">
    <property type="entry name" value="Multidrug efflux transporter AcrB pore domain"/>
    <property type="match status" value="2"/>
</dbReference>
<accession>A0A8J7J011</accession>
<dbReference type="EMBL" id="JAEMHM010000010">
    <property type="protein sequence ID" value="MBJ6725792.1"/>
    <property type="molecule type" value="Genomic_DNA"/>
</dbReference>
<dbReference type="GO" id="GO:0042910">
    <property type="term" value="F:xenobiotic transmembrane transporter activity"/>
    <property type="evidence" value="ECO:0007669"/>
    <property type="project" value="TreeGrafter"/>
</dbReference>
<dbReference type="SUPFAM" id="SSF82866">
    <property type="entry name" value="Multidrug efflux transporter AcrB transmembrane domain"/>
    <property type="match status" value="2"/>
</dbReference>
<keyword evidence="1" id="KW-0472">Membrane</keyword>
<comment type="caution">
    <text evidence="2">The sequence shown here is derived from an EMBL/GenBank/DDBJ whole genome shotgun (WGS) entry which is preliminary data.</text>
</comment>
<dbReference type="Gene3D" id="3.30.70.1440">
    <property type="entry name" value="Multidrug efflux transporter AcrB pore domain"/>
    <property type="match status" value="1"/>
</dbReference>
<keyword evidence="1" id="KW-0812">Transmembrane</keyword>
<dbReference type="InterPro" id="IPR001036">
    <property type="entry name" value="Acrflvin-R"/>
</dbReference>
<reference evidence="2" key="1">
    <citation type="submission" date="2020-12" db="EMBL/GenBank/DDBJ databases">
        <title>Geomonas sp. Red875, isolated from river sediment.</title>
        <authorList>
            <person name="Xu Z."/>
            <person name="Zhang Z."/>
            <person name="Masuda Y."/>
            <person name="Itoh H."/>
            <person name="Senoo K."/>
        </authorList>
    </citation>
    <scope>NUCLEOTIDE SEQUENCE</scope>
    <source>
        <strain evidence="2">Red875</strain>
    </source>
</reference>
<dbReference type="PRINTS" id="PR00702">
    <property type="entry name" value="ACRIFLAVINRP"/>
</dbReference>
<dbReference type="PANTHER" id="PTHR32063:SF8">
    <property type="entry name" value="CATION EFFLUX PROTEIN"/>
    <property type="match status" value="1"/>
</dbReference>
<feature type="transmembrane region" description="Helical" evidence="1">
    <location>
        <begin position="428"/>
        <end position="450"/>
    </location>
</feature>
<gene>
    <name evidence="2" type="ORF">JFN93_13815</name>
</gene>
<evidence type="ECO:0000313" key="3">
    <source>
        <dbReference type="Proteomes" id="UP000636888"/>
    </source>
</evidence>
<protein>
    <submittedName>
        <fullName evidence="2">Efflux RND transporter permease subunit</fullName>
    </submittedName>
</protein>